<dbReference type="InterPro" id="IPR019301">
    <property type="entry name" value="Flagellar_prot_FlgJ_N"/>
</dbReference>
<accession>A0A2W5HIL4</accession>
<keyword evidence="2" id="KW-0282">Flagellum</keyword>
<organism evidence="2 3">
    <name type="scientific">Micavibrio aeruginosavorus</name>
    <dbReference type="NCBI Taxonomy" id="349221"/>
    <lineage>
        <taxon>Bacteria</taxon>
        <taxon>Pseudomonadati</taxon>
        <taxon>Bdellovibrionota</taxon>
        <taxon>Bdellovibrionia</taxon>
        <taxon>Bdellovibrionales</taxon>
        <taxon>Pseudobdellovibrionaceae</taxon>
        <taxon>Micavibrio</taxon>
    </lineage>
</organism>
<keyword evidence="2" id="KW-0969">Cilium</keyword>
<protein>
    <submittedName>
        <fullName evidence="2">Flagellar biosynthesis protein FlgJ</fullName>
    </submittedName>
</protein>
<dbReference type="Pfam" id="PF10135">
    <property type="entry name" value="Rod-binding"/>
    <property type="match status" value="1"/>
</dbReference>
<name>A0A2W5HIL4_9BACT</name>
<evidence type="ECO:0000313" key="2">
    <source>
        <dbReference type="EMBL" id="PZP55502.1"/>
    </source>
</evidence>
<proteinExistence type="predicted"/>
<evidence type="ECO:0000313" key="3">
    <source>
        <dbReference type="Proteomes" id="UP000249739"/>
    </source>
</evidence>
<evidence type="ECO:0000259" key="1">
    <source>
        <dbReference type="Pfam" id="PF10135"/>
    </source>
</evidence>
<comment type="caution">
    <text evidence="2">The sequence shown here is derived from an EMBL/GenBank/DDBJ whole genome shotgun (WGS) entry which is preliminary data.</text>
</comment>
<sequence length="139" mass="14920">MSDISAATSQASSALQTAQLRAAESKMANAAKSASSISDKDMKKIDKTAQDFEAVFVTEMLRPMWNMMKVSEDFGGGKGEEVFRDFTLNEYGKQIASQGGFGIATHVKEQLIRLQAETSHPGAAPEVIATIVKDAMTAN</sequence>
<dbReference type="Proteomes" id="UP000249739">
    <property type="component" value="Unassembled WGS sequence"/>
</dbReference>
<reference evidence="2 3" key="1">
    <citation type="submission" date="2017-08" db="EMBL/GenBank/DDBJ databases">
        <title>Infants hospitalized years apart are colonized by the same room-sourced microbial strains.</title>
        <authorList>
            <person name="Brooks B."/>
            <person name="Olm M.R."/>
            <person name="Firek B.A."/>
            <person name="Baker R."/>
            <person name="Thomas B.C."/>
            <person name="Morowitz M.J."/>
            <person name="Banfield J.F."/>
        </authorList>
    </citation>
    <scope>NUCLEOTIDE SEQUENCE [LARGE SCALE GENOMIC DNA]</scope>
    <source>
        <strain evidence="2">S2_006_000_R2_64</strain>
    </source>
</reference>
<keyword evidence="2" id="KW-0966">Cell projection</keyword>
<gene>
    <name evidence="2" type="ORF">DI586_06685</name>
</gene>
<dbReference type="AlphaFoldDB" id="A0A2W5HIL4"/>
<dbReference type="EMBL" id="QFOT01000066">
    <property type="protein sequence ID" value="PZP55502.1"/>
    <property type="molecule type" value="Genomic_DNA"/>
</dbReference>
<feature type="domain" description="Flagellar protein FlgJ N-terminal" evidence="1">
    <location>
        <begin position="70"/>
        <end position="107"/>
    </location>
</feature>